<dbReference type="PANTHER" id="PTHR38332">
    <property type="entry name" value="PROTEIN CBG11604"/>
    <property type="match status" value="1"/>
</dbReference>
<dbReference type="AlphaFoldDB" id="A0A1I8JPJ3"/>
<organism evidence="4 5">
    <name type="scientific">Macrostomum lignano</name>
    <dbReference type="NCBI Taxonomy" id="282301"/>
    <lineage>
        <taxon>Eukaryota</taxon>
        <taxon>Metazoa</taxon>
        <taxon>Spiralia</taxon>
        <taxon>Lophotrochozoa</taxon>
        <taxon>Platyhelminthes</taxon>
        <taxon>Rhabditophora</taxon>
        <taxon>Macrostomorpha</taxon>
        <taxon>Macrostomida</taxon>
        <taxon>Macrostomidae</taxon>
        <taxon>Macrostomum</taxon>
    </lineage>
</organism>
<keyword evidence="4" id="KW-1185">Reference proteome</keyword>
<keyword evidence="1" id="KW-0732">Signal</keyword>
<keyword evidence="2" id="KW-0325">Glycoprotein</keyword>
<dbReference type="GO" id="GO:0032222">
    <property type="term" value="P:regulation of synaptic transmission, cholinergic"/>
    <property type="evidence" value="ECO:0007669"/>
    <property type="project" value="InterPro"/>
</dbReference>
<evidence type="ECO:0000256" key="3">
    <source>
        <dbReference type="SAM" id="MobiDB-lite"/>
    </source>
</evidence>
<protein>
    <submittedName>
        <fullName evidence="5">Protein sleepless</fullName>
    </submittedName>
</protein>
<dbReference type="Proteomes" id="UP000095280">
    <property type="component" value="Unplaced"/>
</dbReference>
<accession>A0A1I8JPJ3</accession>
<evidence type="ECO:0000256" key="2">
    <source>
        <dbReference type="ARBA" id="ARBA00023180"/>
    </source>
</evidence>
<dbReference type="PANTHER" id="PTHR38332:SF2">
    <property type="entry name" value="PROTEIN QUIVER"/>
    <property type="match status" value="1"/>
</dbReference>
<dbReference type="WBParaSite" id="snap_masked-unitig_38181-processed-gene-0.0-mRNA-1">
    <property type="protein sequence ID" value="snap_masked-unitig_38181-processed-gene-0.0-mRNA-1"/>
    <property type="gene ID" value="snap_masked-unitig_38181-processed-gene-0.0"/>
</dbReference>
<dbReference type="GO" id="GO:0030431">
    <property type="term" value="P:sleep"/>
    <property type="evidence" value="ECO:0007669"/>
    <property type="project" value="InterPro"/>
</dbReference>
<dbReference type="Pfam" id="PF17064">
    <property type="entry name" value="QVR"/>
    <property type="match status" value="1"/>
</dbReference>
<sequence length="206" mass="22055">QRGVAAAGEWERGRAKAEGNSGFESERQKVEQKTDSFERMPAAVEALLLAACLLAILNSVCEAQVFSSDSGGGISCYVCSSINGSNPACHDPFDSSLIGLTTPCNQGRRAQNGVFPARFCFKLKGRRRSDGQSVLVRRCSVDPLVNNVMKSHCGNFKLANDGEQQYFDGCVTMCRFDGCNSASRGTAASTAVMMMLLAALLLPLKP</sequence>
<dbReference type="InterPro" id="IPR031424">
    <property type="entry name" value="QVR-like"/>
</dbReference>
<reference evidence="5" key="1">
    <citation type="submission" date="2016-11" db="UniProtKB">
        <authorList>
            <consortium name="WormBaseParasite"/>
        </authorList>
    </citation>
    <scope>IDENTIFICATION</scope>
</reference>
<feature type="region of interest" description="Disordered" evidence="3">
    <location>
        <begin position="1"/>
        <end position="32"/>
    </location>
</feature>
<evidence type="ECO:0000313" key="5">
    <source>
        <dbReference type="WBParaSite" id="snap_masked-unitig_38181-processed-gene-0.0-mRNA-1"/>
    </source>
</evidence>
<evidence type="ECO:0000313" key="4">
    <source>
        <dbReference type="Proteomes" id="UP000095280"/>
    </source>
</evidence>
<proteinExistence type="predicted"/>
<name>A0A1I8JPJ3_9PLAT</name>
<evidence type="ECO:0000256" key="1">
    <source>
        <dbReference type="ARBA" id="ARBA00022729"/>
    </source>
</evidence>